<protein>
    <submittedName>
        <fullName evidence="2">Rna-directed dna polymerase from mobile element jockey-like</fullName>
    </submittedName>
</protein>
<accession>A0A2I0TSQ9</accession>
<evidence type="ECO:0000313" key="3">
    <source>
        <dbReference type="Proteomes" id="UP000233556"/>
    </source>
</evidence>
<feature type="compositionally biased region" description="Polar residues" evidence="1">
    <location>
        <begin position="227"/>
        <end position="240"/>
    </location>
</feature>
<dbReference type="PANTHER" id="PTHR33395">
    <property type="entry name" value="TRANSCRIPTASE, PUTATIVE-RELATED-RELATED"/>
    <property type="match status" value="1"/>
</dbReference>
<dbReference type="OrthoDB" id="416454at2759"/>
<keyword evidence="3" id="KW-1185">Reference proteome</keyword>
<proteinExistence type="predicted"/>
<dbReference type="EMBL" id="KZ507441">
    <property type="protein sequence ID" value="PKU36831.1"/>
    <property type="molecule type" value="Genomic_DNA"/>
</dbReference>
<dbReference type="GO" id="GO:0061343">
    <property type="term" value="P:cell adhesion involved in heart morphogenesis"/>
    <property type="evidence" value="ECO:0007669"/>
    <property type="project" value="TreeGrafter"/>
</dbReference>
<dbReference type="GO" id="GO:0003964">
    <property type="term" value="F:RNA-directed DNA polymerase activity"/>
    <property type="evidence" value="ECO:0007669"/>
    <property type="project" value="UniProtKB-KW"/>
</dbReference>
<dbReference type="AlphaFoldDB" id="A0A2I0TSQ9"/>
<name>A0A2I0TSQ9_LIMLA</name>
<keyword evidence="2" id="KW-0695">RNA-directed DNA polymerase</keyword>
<evidence type="ECO:0000256" key="1">
    <source>
        <dbReference type="SAM" id="MobiDB-lite"/>
    </source>
</evidence>
<reference evidence="3" key="1">
    <citation type="submission" date="2017-11" db="EMBL/GenBank/DDBJ databases">
        <authorList>
            <person name="Lima N.C."/>
            <person name="Parody-Merino A.M."/>
            <person name="Battley P.F."/>
            <person name="Fidler A.E."/>
            <person name="Prosdocimi F."/>
        </authorList>
    </citation>
    <scope>NUCLEOTIDE SEQUENCE [LARGE SCALE GENOMIC DNA]</scope>
</reference>
<keyword evidence="2" id="KW-0808">Transferase</keyword>
<dbReference type="GO" id="GO:0007508">
    <property type="term" value="P:larval heart development"/>
    <property type="evidence" value="ECO:0007669"/>
    <property type="project" value="TreeGrafter"/>
</dbReference>
<evidence type="ECO:0000313" key="2">
    <source>
        <dbReference type="EMBL" id="PKU36831.1"/>
    </source>
</evidence>
<keyword evidence="2" id="KW-0548">Nucleotidyltransferase</keyword>
<sequence length="240" mass="27215">MESGVAGGVIKFTGKGNRKPVWLSSELLKKLKWKKEVYSEWKKGLTTWEDYKNAIRVCRDETRKAKASLELNVARSVKVNKKGFFNYIGSKRTTRENVGLLLNEMGAMVTEDAEKVELLNAFFASAFTAQASLQESHTLEVTEKVWMKEDFPLVQEDQVREQLSKLDIHKCMDPDGMHPRVLSWQKLLLSRSPSSLKGPGEQARCPRNGGKPMSLQSSKRARRRTWETTGQSASPPSLER</sequence>
<feature type="region of interest" description="Disordered" evidence="1">
    <location>
        <begin position="192"/>
        <end position="240"/>
    </location>
</feature>
<dbReference type="Proteomes" id="UP000233556">
    <property type="component" value="Unassembled WGS sequence"/>
</dbReference>
<organism evidence="2 3">
    <name type="scientific">Limosa lapponica baueri</name>
    <dbReference type="NCBI Taxonomy" id="1758121"/>
    <lineage>
        <taxon>Eukaryota</taxon>
        <taxon>Metazoa</taxon>
        <taxon>Chordata</taxon>
        <taxon>Craniata</taxon>
        <taxon>Vertebrata</taxon>
        <taxon>Euteleostomi</taxon>
        <taxon>Archelosauria</taxon>
        <taxon>Archosauria</taxon>
        <taxon>Dinosauria</taxon>
        <taxon>Saurischia</taxon>
        <taxon>Theropoda</taxon>
        <taxon>Coelurosauria</taxon>
        <taxon>Aves</taxon>
        <taxon>Neognathae</taxon>
        <taxon>Neoaves</taxon>
        <taxon>Charadriiformes</taxon>
        <taxon>Scolopacidae</taxon>
        <taxon>Limosa</taxon>
    </lineage>
</organism>
<reference evidence="3" key="2">
    <citation type="submission" date="2017-12" db="EMBL/GenBank/DDBJ databases">
        <title>Genome sequence of the Bar-tailed Godwit (Limosa lapponica baueri).</title>
        <authorList>
            <person name="Lima N.C.B."/>
            <person name="Parody-Merino A.M."/>
            <person name="Battley P.F."/>
            <person name="Fidler A.E."/>
            <person name="Prosdocimi F."/>
        </authorList>
    </citation>
    <scope>NUCLEOTIDE SEQUENCE [LARGE SCALE GENOMIC DNA]</scope>
</reference>
<gene>
    <name evidence="2" type="ORF">llap_12870</name>
</gene>
<dbReference type="PANTHER" id="PTHR33395:SF22">
    <property type="entry name" value="REVERSE TRANSCRIPTASE DOMAIN-CONTAINING PROTEIN"/>
    <property type="match status" value="1"/>
</dbReference>
<dbReference type="GO" id="GO:0031012">
    <property type="term" value="C:extracellular matrix"/>
    <property type="evidence" value="ECO:0007669"/>
    <property type="project" value="TreeGrafter"/>
</dbReference>